<dbReference type="GO" id="GO:0140097">
    <property type="term" value="F:catalytic activity, acting on DNA"/>
    <property type="evidence" value="ECO:0007669"/>
    <property type="project" value="UniProtKB-ARBA"/>
</dbReference>
<dbReference type="InterPro" id="IPR001650">
    <property type="entry name" value="Helicase_C-like"/>
</dbReference>
<evidence type="ECO:0000256" key="4">
    <source>
        <dbReference type="ARBA" id="ARBA00022840"/>
    </source>
</evidence>
<evidence type="ECO:0000313" key="7">
    <source>
        <dbReference type="Proteomes" id="UP000029980"/>
    </source>
</evidence>
<reference evidence="6 7" key="1">
    <citation type="journal article" date="2015" name="Int. J. Syst. Evol. Microbiol.">
        <title>Thermococcus eurythermalis sp. nov., a conditional piezophilic hyperthermophilic archaeon with a wide temperature range isolated from an oil-immersed chimney in the Guaymas Basin.</title>
        <authorList>
            <person name="Zhao W."/>
            <person name="Zeng X."/>
            <person name="Xiao X."/>
        </authorList>
    </citation>
    <scope>NUCLEOTIDE SEQUENCE [LARGE SCALE GENOMIC DNA]</scope>
    <source>
        <strain evidence="6 7">A501</strain>
    </source>
</reference>
<keyword evidence="7" id="KW-1185">Reference proteome</keyword>
<dbReference type="GO" id="GO:0003677">
    <property type="term" value="F:DNA binding"/>
    <property type="evidence" value="ECO:0007669"/>
    <property type="project" value="InterPro"/>
</dbReference>
<dbReference type="InterPro" id="IPR049430">
    <property type="entry name" value="UvsW_N_sf"/>
</dbReference>
<dbReference type="SMART" id="SM00487">
    <property type="entry name" value="DEXDc"/>
    <property type="match status" value="1"/>
</dbReference>
<keyword evidence="4" id="KW-0067">ATP-binding</keyword>
<dbReference type="RefSeq" id="WP_050003126.1">
    <property type="nucleotide sequence ID" value="NZ_CP008887.1"/>
</dbReference>
<dbReference type="InterPro" id="IPR050615">
    <property type="entry name" value="ATP-dep_DNA_Helicase"/>
</dbReference>
<evidence type="ECO:0000256" key="3">
    <source>
        <dbReference type="ARBA" id="ARBA00022806"/>
    </source>
</evidence>
<name>A0A097QUJ4_9EURY</name>
<dbReference type="GeneID" id="25153243"/>
<dbReference type="KEGG" id="teu:TEU_07300"/>
<dbReference type="OrthoDB" id="11644at2157"/>
<dbReference type="GO" id="GO:0004386">
    <property type="term" value="F:helicase activity"/>
    <property type="evidence" value="ECO:0007669"/>
    <property type="project" value="UniProtKB-KW"/>
</dbReference>
<evidence type="ECO:0000256" key="1">
    <source>
        <dbReference type="ARBA" id="ARBA00022741"/>
    </source>
</evidence>
<dbReference type="HOGENOM" id="CLU_011771_2_1_2"/>
<dbReference type="Gene3D" id="3.30.780.20">
    <property type="match status" value="1"/>
</dbReference>
<dbReference type="InterPro" id="IPR014001">
    <property type="entry name" value="Helicase_ATP-bd"/>
</dbReference>
<dbReference type="InterPro" id="IPR006935">
    <property type="entry name" value="Helicase/UvrB_N"/>
</dbReference>
<accession>A0A097QUJ4</accession>
<dbReference type="GO" id="GO:0005524">
    <property type="term" value="F:ATP binding"/>
    <property type="evidence" value="ECO:0007669"/>
    <property type="project" value="UniProtKB-KW"/>
</dbReference>
<gene>
    <name evidence="6" type="ORF">TEU_07300</name>
</gene>
<dbReference type="CDD" id="cd17926">
    <property type="entry name" value="DEXHc_RE"/>
    <property type="match status" value="1"/>
</dbReference>
<dbReference type="PANTHER" id="PTHR11274:SF0">
    <property type="entry name" value="GENERAL TRANSCRIPTION AND DNA REPAIR FACTOR IIH HELICASE SUBUNIT XPB"/>
    <property type="match status" value="1"/>
</dbReference>
<dbReference type="AlphaFoldDB" id="A0A097QUJ4"/>
<dbReference type="InterPro" id="IPR027417">
    <property type="entry name" value="P-loop_NTPase"/>
</dbReference>
<dbReference type="Pfam" id="PF04851">
    <property type="entry name" value="ResIII"/>
    <property type="match status" value="1"/>
</dbReference>
<dbReference type="EMBL" id="CP008887">
    <property type="protein sequence ID" value="AIU70151.1"/>
    <property type="molecule type" value="Genomic_DNA"/>
</dbReference>
<dbReference type="PROSITE" id="PS51192">
    <property type="entry name" value="HELICASE_ATP_BIND_1"/>
    <property type="match status" value="1"/>
</dbReference>
<keyword evidence="1" id="KW-0547">Nucleotide-binding</keyword>
<sequence length="462" mass="53066">MVVLRIPDGSALVKIEKADPSVYFKIYDLLTYKKDYGKWEKPESLYDPYEKTFPVGLLPRVKKFLNSKGYRVRVKDERQIRGTKLNSTWNEDYSLRRYQQRAVKKALKEKMGVLALPVGSGKTVVGLRIIHELDLSALIVVHTKELLYQWAEKVEELLGVKAGIVGDNKWNEENVTVAMIQTLLSRGADKLQNDYAIVMFDECHRTSAAEKFYQLGISLPQVYRFGLSATPWRRVRGEEIKIEAVVGPIIYEVKAEDLIREGFLAKPRFEVITYESSMPSFSERYKELYEDVVMNNDERNRAIAEKAKELVKKGHRVLIDVKRIEHGKILKEMLEKEGVKAEFLSSQSQNRWEVLEAYKKGEIPVLISTLLKEGVDIPEISAIILAGGGKSDIMTIQTIGRALRPKKGMRAVIVDVADDDPLLYTHFIERQKALKQYYGKYYDRESKLDEAVSKKRRTRKGP</sequence>
<proteinExistence type="predicted"/>
<organism evidence="6 7">
    <name type="scientific">Thermococcus eurythermalis</name>
    <dbReference type="NCBI Taxonomy" id="1505907"/>
    <lineage>
        <taxon>Archaea</taxon>
        <taxon>Methanobacteriati</taxon>
        <taxon>Methanobacteriota</taxon>
        <taxon>Thermococci</taxon>
        <taxon>Thermococcales</taxon>
        <taxon>Thermococcaceae</taxon>
        <taxon>Thermococcus</taxon>
    </lineage>
</organism>
<dbReference type="SUPFAM" id="SSF52540">
    <property type="entry name" value="P-loop containing nucleoside triphosphate hydrolases"/>
    <property type="match status" value="2"/>
</dbReference>
<evidence type="ECO:0000313" key="6">
    <source>
        <dbReference type="EMBL" id="AIU70151.1"/>
    </source>
</evidence>
<feature type="domain" description="Helicase ATP-binding" evidence="5">
    <location>
        <begin position="103"/>
        <end position="249"/>
    </location>
</feature>
<dbReference type="Gene3D" id="3.40.50.300">
    <property type="entry name" value="P-loop containing nucleotide triphosphate hydrolases"/>
    <property type="match status" value="2"/>
</dbReference>
<keyword evidence="2" id="KW-0378">Hydrolase</keyword>
<dbReference type="Pfam" id="PF00271">
    <property type="entry name" value="Helicase_C"/>
    <property type="match status" value="1"/>
</dbReference>
<evidence type="ECO:0000256" key="2">
    <source>
        <dbReference type="ARBA" id="ARBA00022801"/>
    </source>
</evidence>
<protein>
    <submittedName>
        <fullName evidence="6">DNA repair protein Rad25</fullName>
    </submittedName>
</protein>
<dbReference type="GO" id="GO:0016787">
    <property type="term" value="F:hydrolase activity"/>
    <property type="evidence" value="ECO:0007669"/>
    <property type="project" value="UniProtKB-KW"/>
</dbReference>
<dbReference type="STRING" id="1505907.TEU_07300"/>
<evidence type="ECO:0000259" key="5">
    <source>
        <dbReference type="PROSITE" id="PS51192"/>
    </source>
</evidence>
<dbReference type="PANTHER" id="PTHR11274">
    <property type="entry name" value="RAD25/XP-B DNA REPAIR HELICASE"/>
    <property type="match status" value="1"/>
</dbReference>
<dbReference type="Proteomes" id="UP000029980">
    <property type="component" value="Chromosome"/>
</dbReference>
<keyword evidence="3" id="KW-0347">Helicase</keyword>
<dbReference type="SMART" id="SM00490">
    <property type="entry name" value="HELICc"/>
    <property type="match status" value="1"/>
</dbReference>